<proteinExistence type="inferred from homology"/>
<keyword evidence="2 6" id="KW-0808">Transferase</keyword>
<evidence type="ECO:0000256" key="4">
    <source>
        <dbReference type="SAM" id="MobiDB-lite"/>
    </source>
</evidence>
<evidence type="ECO:0000256" key="1">
    <source>
        <dbReference type="ARBA" id="ARBA00022603"/>
    </source>
</evidence>
<dbReference type="Gene3D" id="3.40.50.150">
    <property type="entry name" value="Vaccinia Virus protein VP39"/>
    <property type="match status" value="2"/>
</dbReference>
<evidence type="ECO:0000313" key="6">
    <source>
        <dbReference type="EMBL" id="AZQ09209.1"/>
    </source>
</evidence>
<dbReference type="InterPro" id="IPR001091">
    <property type="entry name" value="RM_Methyltransferase"/>
</dbReference>
<evidence type="ECO:0000256" key="3">
    <source>
        <dbReference type="RuleBase" id="RU362026"/>
    </source>
</evidence>
<dbReference type="GO" id="GO:0015667">
    <property type="term" value="F:site-specific DNA-methyltransferase (cytosine-N4-specific) activity"/>
    <property type="evidence" value="ECO:0007669"/>
    <property type="project" value="UniProtKB-EC"/>
</dbReference>
<keyword evidence="7" id="KW-1185">Reference proteome</keyword>
<dbReference type="EMBL" id="CP020373">
    <property type="protein sequence ID" value="AZQ09209.1"/>
    <property type="molecule type" value="Genomic_DNA"/>
</dbReference>
<dbReference type="Pfam" id="PF01555">
    <property type="entry name" value="N6_N4_Mtase"/>
    <property type="match status" value="1"/>
</dbReference>
<feature type="region of interest" description="Disordered" evidence="4">
    <location>
        <begin position="110"/>
        <end position="131"/>
    </location>
</feature>
<dbReference type="GO" id="GO:0032259">
    <property type="term" value="P:methylation"/>
    <property type="evidence" value="ECO:0007669"/>
    <property type="project" value="UniProtKB-KW"/>
</dbReference>
<accession>A0ABN5TNH9</accession>
<dbReference type="InterPro" id="IPR029063">
    <property type="entry name" value="SAM-dependent_MTases_sf"/>
</dbReference>
<gene>
    <name evidence="6" type="primary">pvuIIM</name>
    <name evidence="6" type="ORF">STH12_00056</name>
</gene>
<evidence type="ECO:0000256" key="2">
    <source>
        <dbReference type="ARBA" id="ARBA00022679"/>
    </source>
</evidence>
<reference evidence="7" key="1">
    <citation type="submission" date="2017-03" db="EMBL/GenBank/DDBJ databases">
        <title>Full genome sequence of a non-lethal Shewanella isolate that potentiates virulence of Vibio parahaemolyticus causing acute hepatopancreatic necrosis disease (AHPND) in shrimp.</title>
        <authorList>
            <person name="Prachumwat A."/>
            <person name="Sritunyalucksana K."/>
        </authorList>
    </citation>
    <scope>NUCLEOTIDE SEQUENCE [LARGE SCALE GENOMIC DNA]</scope>
    <source>
        <strain evidence="7">TH2012</strain>
    </source>
</reference>
<dbReference type="Proteomes" id="UP000278437">
    <property type="component" value="Chromosome"/>
</dbReference>
<evidence type="ECO:0000259" key="5">
    <source>
        <dbReference type="Pfam" id="PF01555"/>
    </source>
</evidence>
<sequence>MAPIFSRLLTDDGSVVIELGNSWEPKRPVQSLLPLESLMGFVKNEEAGFRLCQQFICYNPSRLPSPAPWVTQKRIRATDSYTNVWWMSKSDFPKADNSKVLRPYSKKQKQLQAKGSYNAGKRPSEHDISETGFLKDNGGSIAHNFFELEVMDSSRDVRLPNSFAFSNTSSNDYYHRKCRDLGIIPHPARMPEGLAAFFIQMLTDENDLVLDPFGGSNTTGYTAQTLGRRWISIEAQEEYLKHSKIRFSQRR</sequence>
<keyword evidence="1 6" id="KW-0489">Methyltransferase</keyword>
<evidence type="ECO:0000313" key="7">
    <source>
        <dbReference type="Proteomes" id="UP000278437"/>
    </source>
</evidence>
<dbReference type="InterPro" id="IPR002941">
    <property type="entry name" value="DNA_methylase_N4/N6"/>
</dbReference>
<organism evidence="6 7">
    <name type="scientific">Shewanella khirikhana</name>
    <dbReference type="NCBI Taxonomy" id="1965282"/>
    <lineage>
        <taxon>Bacteria</taxon>
        <taxon>Pseudomonadati</taxon>
        <taxon>Pseudomonadota</taxon>
        <taxon>Gammaproteobacteria</taxon>
        <taxon>Alteromonadales</taxon>
        <taxon>Shewanellaceae</taxon>
        <taxon>Shewanella</taxon>
    </lineage>
</organism>
<dbReference type="EC" id="2.1.1.-" evidence="3"/>
<comment type="similarity">
    <text evidence="3">Belongs to the N(4)/N(6)-methyltransferase family.</text>
</comment>
<dbReference type="PRINTS" id="PR00508">
    <property type="entry name" value="S21N4MTFRASE"/>
</dbReference>
<dbReference type="SUPFAM" id="SSF53335">
    <property type="entry name" value="S-adenosyl-L-methionine-dependent methyltransferases"/>
    <property type="match status" value="1"/>
</dbReference>
<feature type="domain" description="DNA methylase N-4/N-6" evidence="5">
    <location>
        <begin position="6"/>
        <end position="243"/>
    </location>
</feature>
<protein>
    <recommendedName>
        <fullName evidence="3">Methyltransferase</fullName>
        <ecNumber evidence="3">2.1.1.-</ecNumber>
    </recommendedName>
</protein>
<name>A0ABN5TNH9_9GAMM</name>